<dbReference type="Proteomes" id="UP001610446">
    <property type="component" value="Unassembled WGS sequence"/>
</dbReference>
<protein>
    <submittedName>
        <fullName evidence="7">FAD-binding domain-containing protein</fullName>
    </submittedName>
</protein>
<keyword evidence="3" id="KW-0274">FAD</keyword>
<dbReference type="PANTHER" id="PTHR42973">
    <property type="entry name" value="BINDING OXIDOREDUCTASE, PUTATIVE (AFU_ORTHOLOGUE AFUA_1G17690)-RELATED"/>
    <property type="match status" value="1"/>
</dbReference>
<dbReference type="Pfam" id="PF01565">
    <property type="entry name" value="FAD_binding_4"/>
    <property type="match status" value="1"/>
</dbReference>
<dbReference type="InterPro" id="IPR016166">
    <property type="entry name" value="FAD-bd_PCMH"/>
</dbReference>
<comment type="similarity">
    <text evidence="1">Belongs to the oxygen-dependent FAD-linked oxidoreductase family.</text>
</comment>
<reference evidence="7 8" key="1">
    <citation type="submission" date="2024-07" db="EMBL/GenBank/DDBJ databases">
        <title>Section-level genome sequencing and comparative genomics of Aspergillus sections Usti and Cavernicolus.</title>
        <authorList>
            <consortium name="Lawrence Berkeley National Laboratory"/>
            <person name="Nybo J.L."/>
            <person name="Vesth T.C."/>
            <person name="Theobald S."/>
            <person name="Frisvad J.C."/>
            <person name="Larsen T.O."/>
            <person name="Kjaerboelling I."/>
            <person name="Rothschild-Mancinelli K."/>
            <person name="Lyhne E.K."/>
            <person name="Kogle M.E."/>
            <person name="Barry K."/>
            <person name="Clum A."/>
            <person name="Na H."/>
            <person name="Ledsgaard L."/>
            <person name="Lin J."/>
            <person name="Lipzen A."/>
            <person name="Kuo A."/>
            <person name="Riley R."/>
            <person name="Mondo S."/>
            <person name="Labutti K."/>
            <person name="Haridas S."/>
            <person name="Pangalinan J."/>
            <person name="Salamov A.A."/>
            <person name="Simmons B.A."/>
            <person name="Magnuson J.K."/>
            <person name="Chen J."/>
            <person name="Drula E."/>
            <person name="Henrissat B."/>
            <person name="Wiebenga A."/>
            <person name="Lubbers R.J."/>
            <person name="Gomes A.C."/>
            <person name="Makela M.R."/>
            <person name="Stajich J."/>
            <person name="Grigoriev I.V."/>
            <person name="Mortensen U.H."/>
            <person name="De Vries R.P."/>
            <person name="Baker S.E."/>
            <person name="Andersen M.R."/>
        </authorList>
    </citation>
    <scope>NUCLEOTIDE SEQUENCE [LARGE SCALE GENOMIC DNA]</scope>
    <source>
        <strain evidence="7 8">CBS 123904</strain>
    </source>
</reference>
<dbReference type="EMBL" id="JBFXLU010000176">
    <property type="protein sequence ID" value="KAL2836576.1"/>
    <property type="molecule type" value="Genomic_DNA"/>
</dbReference>
<dbReference type="InterPro" id="IPR050416">
    <property type="entry name" value="FAD-linked_Oxidoreductase"/>
</dbReference>
<dbReference type="Gene3D" id="3.40.462.20">
    <property type="match status" value="1"/>
</dbReference>
<accession>A0ABR4J9Q9</accession>
<proteinExistence type="inferred from homology"/>
<keyword evidence="8" id="KW-1185">Reference proteome</keyword>
<evidence type="ECO:0000313" key="8">
    <source>
        <dbReference type="Proteomes" id="UP001610446"/>
    </source>
</evidence>
<keyword evidence="4" id="KW-0560">Oxidoreductase</keyword>
<dbReference type="InterPro" id="IPR036318">
    <property type="entry name" value="FAD-bd_PCMH-like_sf"/>
</dbReference>
<evidence type="ECO:0000256" key="5">
    <source>
        <dbReference type="SAM" id="MobiDB-lite"/>
    </source>
</evidence>
<sequence length="457" mass="49258">MDNATLSKLTTFLSSHRNIEHTSPSSPSFSSQSAVFTNPPKATPSAILRPSTAEDVAAVIRFLSVNAIDFTVRSGGHDMWARGIKSNAVTLDMRSLNHVELDGTSMTAQIGGGALQGDVVSMLQKDGYITPVGTIATVGYVGWAMYGGYGPYSPLFGLGVDQIIGAKVVDGHGEIVKADKELLKAIKGGGGAFGVVVEVIVTVYKLDKIFAGAVLYNSEDLRSTITQYSCGYQSLKTEGDGIPAQLSLQQSVIKVPRPTFAVLFVWASSDMETGKHWLEKISGLAPVVGTAVQLTTPTAWLEDAAKFVPATTHGGVYTINIKKVTNEVAEIMADYALNIPTDPHAFWGMHELRGGTVSAQEKHDSVFAAREGHFLFEILAIAEKKDNLDAIFAWGAKFQQALLGTEKRNIVPASYLSFLRKEEVDHGKVFGKDLEFLRRVKERADPKGAFANAISYL</sequence>
<evidence type="ECO:0000256" key="3">
    <source>
        <dbReference type="ARBA" id="ARBA00022827"/>
    </source>
</evidence>
<dbReference type="Gene3D" id="3.30.465.10">
    <property type="match status" value="1"/>
</dbReference>
<keyword evidence="2" id="KW-0285">Flavoprotein</keyword>
<dbReference type="Gene3D" id="3.30.43.10">
    <property type="entry name" value="Uridine Diphospho-n-acetylenolpyruvylglucosamine Reductase, domain 2"/>
    <property type="match status" value="1"/>
</dbReference>
<name>A0ABR4J9Q9_9EURO</name>
<dbReference type="InterPro" id="IPR016167">
    <property type="entry name" value="FAD-bd_PCMH_sub1"/>
</dbReference>
<comment type="caution">
    <text evidence="7">The sequence shown here is derived from an EMBL/GenBank/DDBJ whole genome shotgun (WGS) entry which is preliminary data.</text>
</comment>
<evidence type="ECO:0000256" key="2">
    <source>
        <dbReference type="ARBA" id="ARBA00022630"/>
    </source>
</evidence>
<dbReference type="PANTHER" id="PTHR42973:SF7">
    <property type="entry name" value="FAD-BINDING PCMH-TYPE DOMAIN-CONTAINING PROTEIN"/>
    <property type="match status" value="1"/>
</dbReference>
<organism evidence="7 8">
    <name type="scientific">Aspergillus pseudoustus</name>
    <dbReference type="NCBI Taxonomy" id="1810923"/>
    <lineage>
        <taxon>Eukaryota</taxon>
        <taxon>Fungi</taxon>
        <taxon>Dikarya</taxon>
        <taxon>Ascomycota</taxon>
        <taxon>Pezizomycotina</taxon>
        <taxon>Eurotiomycetes</taxon>
        <taxon>Eurotiomycetidae</taxon>
        <taxon>Eurotiales</taxon>
        <taxon>Aspergillaceae</taxon>
        <taxon>Aspergillus</taxon>
        <taxon>Aspergillus subgen. Nidulantes</taxon>
    </lineage>
</organism>
<gene>
    <name evidence="7" type="ORF">BJY01DRAFT_251906</name>
</gene>
<dbReference type="InterPro" id="IPR006094">
    <property type="entry name" value="Oxid_FAD_bind_N"/>
</dbReference>
<dbReference type="PROSITE" id="PS51387">
    <property type="entry name" value="FAD_PCMH"/>
    <property type="match status" value="1"/>
</dbReference>
<feature type="domain" description="FAD-binding PCMH-type" evidence="6">
    <location>
        <begin position="40"/>
        <end position="206"/>
    </location>
</feature>
<evidence type="ECO:0000256" key="1">
    <source>
        <dbReference type="ARBA" id="ARBA00005466"/>
    </source>
</evidence>
<evidence type="ECO:0000259" key="6">
    <source>
        <dbReference type="PROSITE" id="PS51387"/>
    </source>
</evidence>
<feature type="compositionally biased region" description="Low complexity" evidence="5">
    <location>
        <begin position="23"/>
        <end position="33"/>
    </location>
</feature>
<feature type="region of interest" description="Disordered" evidence="5">
    <location>
        <begin position="17"/>
        <end position="37"/>
    </location>
</feature>
<dbReference type="SUPFAM" id="SSF56176">
    <property type="entry name" value="FAD-binding/transporter-associated domain-like"/>
    <property type="match status" value="1"/>
</dbReference>
<evidence type="ECO:0000256" key="4">
    <source>
        <dbReference type="ARBA" id="ARBA00023002"/>
    </source>
</evidence>
<evidence type="ECO:0000313" key="7">
    <source>
        <dbReference type="EMBL" id="KAL2836576.1"/>
    </source>
</evidence>
<dbReference type="InterPro" id="IPR016169">
    <property type="entry name" value="FAD-bd_PCMH_sub2"/>
</dbReference>